<keyword evidence="2" id="KW-0813">Transport</keyword>
<dbReference type="Gene3D" id="1.20.1250.20">
    <property type="entry name" value="MFS general substrate transporter like domains"/>
    <property type="match status" value="1"/>
</dbReference>
<keyword evidence="5" id="KW-0769">Symport</keyword>
<feature type="transmembrane region" description="Helical" evidence="8">
    <location>
        <begin position="124"/>
        <end position="146"/>
    </location>
</feature>
<sequence>MQIAAGKTAPPSRAELRRIVTAIVIGNGFVAYDFTVYSFSALIIGNLFFPSHSPASSLLLSLATFGAGFVMRPLGAIMIGHIADSRGRKAGLTVSLTLMTLGTWLIACLPDYASIGPAATVLMVLARLMQGLAAGGEIGPASASLMESAAYRQRCFMVSWRGASQGAAAFAAALVGASTTMLLSPAEMHAWGWRIPFVLGGLIGPVGWYLRRRMPAAAPQKRARLSPARMFAEHPRALVCGLLMMAAPSVGIYLTVFYMPAYLVRTLQRPPAISLWTACLSGLVILVVTPLFARAADRLASRKTLQYASLAASLVLAWPAFWALTHGAADLAALAIITAYVALAVNNAGPQFGADDGSAACAPARGRTGGDLQLRRGAIRRIFAVHRDVADQPDRRPDGAGVVSDGGDAVDASRIEGLSRTGDARRVQHLPVATVGVITG</sequence>
<evidence type="ECO:0000256" key="4">
    <source>
        <dbReference type="ARBA" id="ARBA00022692"/>
    </source>
</evidence>
<dbReference type="Pfam" id="PF07690">
    <property type="entry name" value="MFS_1"/>
    <property type="match status" value="1"/>
</dbReference>
<dbReference type="PANTHER" id="PTHR43528:SF3">
    <property type="entry name" value="CITRATE-PROTON SYMPORTER"/>
    <property type="match status" value="1"/>
</dbReference>
<evidence type="ECO:0000256" key="7">
    <source>
        <dbReference type="ARBA" id="ARBA00023136"/>
    </source>
</evidence>
<comment type="caution">
    <text evidence="10">The sequence shown here is derived from an EMBL/GenBank/DDBJ whole genome shotgun (WGS) entry which is preliminary data.</text>
</comment>
<feature type="domain" description="Major facilitator superfamily (MFS) profile" evidence="9">
    <location>
        <begin position="19"/>
        <end position="440"/>
    </location>
</feature>
<reference evidence="10 11" key="1">
    <citation type="submission" date="2020-07" db="EMBL/GenBank/DDBJ databases">
        <title>Exploring microbial biodiversity for novel pathways involved in the catabolism of aromatic compounds derived from lignin.</title>
        <authorList>
            <person name="Elkins J."/>
        </authorList>
    </citation>
    <scope>NUCLEOTIDE SEQUENCE [LARGE SCALE GENOMIC DNA]</scope>
    <source>
        <strain evidence="10 11">H2C3B</strain>
    </source>
</reference>
<evidence type="ECO:0000256" key="8">
    <source>
        <dbReference type="SAM" id="Phobius"/>
    </source>
</evidence>
<dbReference type="AlphaFoldDB" id="A0A7Y9W5K7"/>
<feature type="transmembrane region" description="Helical" evidence="8">
    <location>
        <begin position="305"/>
        <end position="325"/>
    </location>
</feature>
<protein>
    <submittedName>
        <fullName evidence="10">MFS family permease</fullName>
    </submittedName>
</protein>
<accession>A0A7Y9W5K7</accession>
<dbReference type="Proteomes" id="UP000572540">
    <property type="component" value="Unassembled WGS sequence"/>
</dbReference>
<feature type="transmembrane region" description="Helical" evidence="8">
    <location>
        <begin position="91"/>
        <end position="112"/>
    </location>
</feature>
<dbReference type="InterPro" id="IPR020846">
    <property type="entry name" value="MFS_dom"/>
</dbReference>
<dbReference type="GO" id="GO:0005886">
    <property type="term" value="C:plasma membrane"/>
    <property type="evidence" value="ECO:0007669"/>
    <property type="project" value="UniProtKB-SubCell"/>
</dbReference>
<keyword evidence="3" id="KW-1003">Cell membrane</keyword>
<feature type="transmembrane region" description="Helical" evidence="8">
    <location>
        <begin position="20"/>
        <end position="49"/>
    </location>
</feature>
<dbReference type="PANTHER" id="PTHR43528">
    <property type="entry name" value="ALPHA-KETOGLUTARATE PERMEASE"/>
    <property type="match status" value="1"/>
</dbReference>
<dbReference type="InterPro" id="IPR036259">
    <property type="entry name" value="MFS_trans_sf"/>
</dbReference>
<evidence type="ECO:0000256" key="5">
    <source>
        <dbReference type="ARBA" id="ARBA00022847"/>
    </source>
</evidence>
<evidence type="ECO:0000256" key="3">
    <source>
        <dbReference type="ARBA" id="ARBA00022475"/>
    </source>
</evidence>
<comment type="subcellular location">
    <subcellularLocation>
        <location evidence="1">Cell membrane</location>
        <topology evidence="1">Multi-pass membrane protein</topology>
    </subcellularLocation>
</comment>
<evidence type="ECO:0000256" key="1">
    <source>
        <dbReference type="ARBA" id="ARBA00004651"/>
    </source>
</evidence>
<evidence type="ECO:0000313" key="10">
    <source>
        <dbReference type="EMBL" id="NYH14711.1"/>
    </source>
</evidence>
<dbReference type="EMBL" id="JACCAU010000001">
    <property type="protein sequence ID" value="NYH14711.1"/>
    <property type="molecule type" value="Genomic_DNA"/>
</dbReference>
<evidence type="ECO:0000313" key="11">
    <source>
        <dbReference type="Proteomes" id="UP000572540"/>
    </source>
</evidence>
<proteinExistence type="predicted"/>
<name>A0A7Y9W5K7_9BURK</name>
<keyword evidence="4 8" id="KW-0812">Transmembrane</keyword>
<evidence type="ECO:0000256" key="6">
    <source>
        <dbReference type="ARBA" id="ARBA00022989"/>
    </source>
</evidence>
<dbReference type="GO" id="GO:0015293">
    <property type="term" value="F:symporter activity"/>
    <property type="evidence" value="ECO:0007669"/>
    <property type="project" value="UniProtKB-KW"/>
</dbReference>
<evidence type="ECO:0000259" key="9">
    <source>
        <dbReference type="PROSITE" id="PS50850"/>
    </source>
</evidence>
<dbReference type="RefSeq" id="WP_257031662.1">
    <property type="nucleotide sequence ID" value="NZ_JACCAU010000001.1"/>
</dbReference>
<gene>
    <name evidence="10" type="ORF">GGD41_001939</name>
</gene>
<feature type="transmembrane region" description="Helical" evidence="8">
    <location>
        <begin position="167"/>
        <end position="185"/>
    </location>
</feature>
<feature type="transmembrane region" description="Helical" evidence="8">
    <location>
        <begin position="191"/>
        <end position="210"/>
    </location>
</feature>
<organism evidence="10 11">
    <name type="scientific">Paraburkholderia bryophila</name>
    <dbReference type="NCBI Taxonomy" id="420952"/>
    <lineage>
        <taxon>Bacteria</taxon>
        <taxon>Pseudomonadati</taxon>
        <taxon>Pseudomonadota</taxon>
        <taxon>Betaproteobacteria</taxon>
        <taxon>Burkholderiales</taxon>
        <taxon>Burkholderiaceae</taxon>
        <taxon>Paraburkholderia</taxon>
    </lineage>
</organism>
<keyword evidence="7 8" id="KW-0472">Membrane</keyword>
<keyword evidence="6 8" id="KW-1133">Transmembrane helix</keyword>
<feature type="transmembrane region" description="Helical" evidence="8">
    <location>
        <begin position="273"/>
        <end position="293"/>
    </location>
</feature>
<feature type="transmembrane region" description="Helical" evidence="8">
    <location>
        <begin position="237"/>
        <end position="261"/>
    </location>
</feature>
<dbReference type="InterPro" id="IPR011701">
    <property type="entry name" value="MFS"/>
</dbReference>
<dbReference type="PROSITE" id="PS50850">
    <property type="entry name" value="MFS"/>
    <property type="match status" value="1"/>
</dbReference>
<dbReference type="SUPFAM" id="SSF103473">
    <property type="entry name" value="MFS general substrate transporter"/>
    <property type="match status" value="1"/>
</dbReference>
<feature type="transmembrane region" description="Helical" evidence="8">
    <location>
        <begin position="55"/>
        <end position="79"/>
    </location>
</feature>
<evidence type="ECO:0000256" key="2">
    <source>
        <dbReference type="ARBA" id="ARBA00022448"/>
    </source>
</evidence>
<dbReference type="InterPro" id="IPR051084">
    <property type="entry name" value="H+-coupled_symporters"/>
</dbReference>